<feature type="non-terminal residue" evidence="2">
    <location>
        <position position="175"/>
    </location>
</feature>
<keyword evidence="1" id="KW-1133">Transmembrane helix</keyword>
<dbReference type="AlphaFoldDB" id="A0AAV5VVB9"/>
<keyword evidence="1" id="KW-0812">Transmembrane</keyword>
<comment type="caution">
    <text evidence="2">The sequence shown here is derived from an EMBL/GenBank/DDBJ whole genome shotgun (WGS) entry which is preliminary data.</text>
</comment>
<feature type="non-terminal residue" evidence="2">
    <location>
        <position position="1"/>
    </location>
</feature>
<evidence type="ECO:0000313" key="3">
    <source>
        <dbReference type="Proteomes" id="UP001432322"/>
    </source>
</evidence>
<evidence type="ECO:0000313" key="2">
    <source>
        <dbReference type="EMBL" id="GMT23465.1"/>
    </source>
</evidence>
<keyword evidence="3" id="KW-1185">Reference proteome</keyword>
<organism evidence="2 3">
    <name type="scientific">Pristionchus fissidentatus</name>
    <dbReference type="NCBI Taxonomy" id="1538716"/>
    <lineage>
        <taxon>Eukaryota</taxon>
        <taxon>Metazoa</taxon>
        <taxon>Ecdysozoa</taxon>
        <taxon>Nematoda</taxon>
        <taxon>Chromadorea</taxon>
        <taxon>Rhabditida</taxon>
        <taxon>Rhabditina</taxon>
        <taxon>Diplogasteromorpha</taxon>
        <taxon>Diplogasteroidea</taxon>
        <taxon>Neodiplogasteridae</taxon>
        <taxon>Pristionchus</taxon>
    </lineage>
</organism>
<name>A0AAV5VVB9_9BILA</name>
<feature type="transmembrane region" description="Helical" evidence="1">
    <location>
        <begin position="156"/>
        <end position="174"/>
    </location>
</feature>
<feature type="transmembrane region" description="Helical" evidence="1">
    <location>
        <begin position="20"/>
        <end position="39"/>
    </location>
</feature>
<sequence length="175" mass="18753">RGGMLVDIRVPNVFGSFEATLGVLGADAFLLFILLICSWKLSGKDVAKPFLCVLTLCMALSTIATIALFVFKMNYMSDECAAYASMVNAVARFASVNSLLFGGGYYLLGSGNAARTRAESVCCSSWSIHLSIAISSAIIATTAIFCSPQIENIPTILYRITPMFGTCWLLFGCVV</sequence>
<evidence type="ECO:0000256" key="1">
    <source>
        <dbReference type="SAM" id="Phobius"/>
    </source>
</evidence>
<reference evidence="2" key="1">
    <citation type="submission" date="2023-10" db="EMBL/GenBank/DDBJ databases">
        <title>Genome assembly of Pristionchus species.</title>
        <authorList>
            <person name="Yoshida K."/>
            <person name="Sommer R.J."/>
        </authorList>
    </citation>
    <scope>NUCLEOTIDE SEQUENCE</scope>
    <source>
        <strain evidence="2">RS5133</strain>
    </source>
</reference>
<feature type="transmembrane region" description="Helical" evidence="1">
    <location>
        <begin position="83"/>
        <end position="108"/>
    </location>
</feature>
<proteinExistence type="predicted"/>
<accession>A0AAV5VVB9</accession>
<evidence type="ECO:0008006" key="4">
    <source>
        <dbReference type="Google" id="ProtNLM"/>
    </source>
</evidence>
<dbReference type="EMBL" id="BTSY01000004">
    <property type="protein sequence ID" value="GMT23465.1"/>
    <property type="molecule type" value="Genomic_DNA"/>
</dbReference>
<feature type="transmembrane region" description="Helical" evidence="1">
    <location>
        <begin position="51"/>
        <end position="71"/>
    </location>
</feature>
<dbReference type="Proteomes" id="UP001432322">
    <property type="component" value="Unassembled WGS sequence"/>
</dbReference>
<feature type="transmembrane region" description="Helical" evidence="1">
    <location>
        <begin position="128"/>
        <end position="150"/>
    </location>
</feature>
<gene>
    <name evidence="2" type="ORF">PFISCL1PPCAC_14762</name>
</gene>
<keyword evidence="1" id="KW-0472">Membrane</keyword>
<protein>
    <recommendedName>
        <fullName evidence="4">G protein-coupled receptor</fullName>
    </recommendedName>
</protein>